<dbReference type="CDD" id="cd03772">
    <property type="entry name" value="MATH_HAUSP"/>
    <property type="match status" value="1"/>
</dbReference>
<dbReference type="InterPro" id="IPR028889">
    <property type="entry name" value="USP"/>
</dbReference>
<feature type="domain" description="USP" evidence="12">
    <location>
        <begin position="196"/>
        <end position="507"/>
    </location>
</feature>
<dbReference type="PANTHER" id="PTHR24006">
    <property type="entry name" value="UBIQUITIN CARBOXYL-TERMINAL HYDROLASE"/>
    <property type="match status" value="1"/>
</dbReference>
<dbReference type="EC" id="3.4.19.12" evidence="3"/>
<evidence type="ECO:0000256" key="6">
    <source>
        <dbReference type="ARBA" id="ARBA00022786"/>
    </source>
</evidence>
<evidence type="ECO:0000256" key="3">
    <source>
        <dbReference type="ARBA" id="ARBA00012759"/>
    </source>
</evidence>
<dbReference type="Pfam" id="PF14533">
    <property type="entry name" value="USP7_C2"/>
    <property type="match status" value="1"/>
</dbReference>
<sequence length="1092" mass="125854">MPFTPQINSQLEEMDVEEGHDVSVQNAVPMEASNEVASMEEDEDGAARSEATFRFKVENISRLREQVLSQPTYVRNLPWRIMVMPRSDQGASRNMSLGFFLQCNGEAESSSWNCSAVATLRIMAQKPGLEPFHRKISHIFHSKENDWGYSNFIDWPALMDPAKGYVKNDYIELEVDVKADAPHGVAWDSKKHTGYVGLKNQGATCYMNSLLQTLYFTNQLRKAVYKMPTESDDSTKSVALALQRVFYELQTSDKPVGTKKLTRSFGWETLDSFMQHDVQEFLRVLLDKLESKMKGTCVEGTVPKLFEGKMISFIKCKHVKYESSRTETFYDIQLNIKGKKDLYESFRDYVATEVLDGDNKYDAGAHGLQEAEKGVIFTSFPPILHLHLMRFQYDPVTDCSVKSNDRFEFFEKIQLDEFVKDKDSTQPKPTYTLHAVLVHSGDNHGGHYVVFLNPRGDGKWCKFDDDVVSRCTKTEAIQHNFGGQEMDDLHPGVKQSTNAYMLVYIRDSNLPDVLQEVTEDDIPRELLERLKEEKNIEILKRKERSEAHLYMQVTVMLEDAFVGHQGFDLFDQEKMSPAATANSRTFRVLKKTKPHEFLKTLSETFNVDTKRLRLWPFNMRATKVIRPIHLDVTPETSKTLEETIYGHQLPIFLEILPNDDERDGLPPFDKENDVILFLKMYDPVNESLHYFGHWCVPISTSFNELAVECRKRANFSDDTPITLYEEVSPGSVEKVVDMNATLEHLTELMDGDIVVFHKTYDTTRKLKSVTDYYVYMQYMYEITFVDKSNTNESFTLEMSLKSSYMEMAAKVGQRLGVNPLYIQFYRSQPYKDSPAFPIKFEQDSTDLLTKLAPVHKPTRSPYKLFYQVLGIPVTELEHKKQFKLLYYSPEDQEREVVFYVNKAPRIIIQDVLTEMSKVVSEDHPITLRLLEISAHRIVSVIENEVSADIITNNNSPNRYYRAEEIPDEEKSIGPNEVLVQVAHFHKEARSTFGVPFLIKVRYGETWSAVKQKIQNRLGVNEKDWAKIKVALVSQGTPVFLEKEEDETAVKPEHFQSYSQSYSGKPWLGVDHVNKAPKRSRYSTLEKAIKIYN</sequence>
<evidence type="ECO:0000313" key="14">
    <source>
        <dbReference type="Proteomes" id="UP001642540"/>
    </source>
</evidence>
<keyword evidence="7" id="KW-0378">Hydrolase</keyword>
<dbReference type="Proteomes" id="UP001642540">
    <property type="component" value="Unassembled WGS sequence"/>
</dbReference>
<evidence type="ECO:0000256" key="10">
    <source>
        <dbReference type="ARBA" id="ARBA00031508"/>
    </source>
</evidence>
<dbReference type="InterPro" id="IPR038765">
    <property type="entry name" value="Papain-like_cys_pep_sf"/>
</dbReference>
<dbReference type="Gene3D" id="3.10.20.90">
    <property type="entry name" value="Phosphatidylinositol 3-kinase Catalytic Subunit, Chain A, domain 1"/>
    <property type="match status" value="2"/>
</dbReference>
<organism evidence="13 14">
    <name type="scientific">Orchesella dallaii</name>
    <dbReference type="NCBI Taxonomy" id="48710"/>
    <lineage>
        <taxon>Eukaryota</taxon>
        <taxon>Metazoa</taxon>
        <taxon>Ecdysozoa</taxon>
        <taxon>Arthropoda</taxon>
        <taxon>Hexapoda</taxon>
        <taxon>Collembola</taxon>
        <taxon>Entomobryomorpha</taxon>
        <taxon>Entomobryoidea</taxon>
        <taxon>Orchesellidae</taxon>
        <taxon>Orchesellinae</taxon>
        <taxon>Orchesella</taxon>
    </lineage>
</organism>
<keyword evidence="8" id="KW-0788">Thiol protease</keyword>
<dbReference type="Pfam" id="PF00443">
    <property type="entry name" value="UCH"/>
    <property type="match status" value="1"/>
</dbReference>
<evidence type="ECO:0000259" key="11">
    <source>
        <dbReference type="PROSITE" id="PS50144"/>
    </source>
</evidence>
<comment type="catalytic activity">
    <reaction evidence="1">
        <text>Thiol-dependent hydrolysis of ester, thioester, amide, peptide and isopeptide bonds formed by the C-terminal Gly of ubiquitin (a 76-residue protein attached to proteins as an intracellular targeting signal).</text>
        <dbReference type="EC" id="3.4.19.12"/>
    </reaction>
</comment>
<dbReference type="Pfam" id="PF12436">
    <property type="entry name" value="USP7_ICP0_bdg"/>
    <property type="match status" value="1"/>
</dbReference>
<dbReference type="Pfam" id="PF22486">
    <property type="entry name" value="MATH_2"/>
    <property type="match status" value="1"/>
</dbReference>
<dbReference type="InterPro" id="IPR001394">
    <property type="entry name" value="Peptidase_C19_UCH"/>
</dbReference>
<dbReference type="PROSITE" id="PS50235">
    <property type="entry name" value="USP_3"/>
    <property type="match status" value="1"/>
</dbReference>
<dbReference type="InterPro" id="IPR050164">
    <property type="entry name" value="Peptidase_C19"/>
</dbReference>
<dbReference type="EMBL" id="CAXLJM020000072">
    <property type="protein sequence ID" value="CAL8127178.1"/>
    <property type="molecule type" value="Genomic_DNA"/>
</dbReference>
<evidence type="ECO:0000256" key="9">
    <source>
        <dbReference type="ARBA" id="ARBA00031500"/>
    </source>
</evidence>
<dbReference type="PANTHER" id="PTHR24006:SF644">
    <property type="entry name" value="UBIQUITIN CARBOXYL-TERMINAL HYDROLASE 7"/>
    <property type="match status" value="1"/>
</dbReference>
<evidence type="ECO:0000256" key="1">
    <source>
        <dbReference type="ARBA" id="ARBA00000707"/>
    </source>
</evidence>
<dbReference type="InterPro" id="IPR018200">
    <property type="entry name" value="USP_CS"/>
</dbReference>
<evidence type="ECO:0000256" key="7">
    <source>
        <dbReference type="ARBA" id="ARBA00022801"/>
    </source>
</evidence>
<comment type="similarity">
    <text evidence="2">Belongs to the peptidase C19 family.</text>
</comment>
<dbReference type="SUPFAM" id="SSF49599">
    <property type="entry name" value="TRAF domain-like"/>
    <property type="match status" value="1"/>
</dbReference>
<dbReference type="Gene3D" id="3.90.70.10">
    <property type="entry name" value="Cysteine proteinases"/>
    <property type="match status" value="1"/>
</dbReference>
<gene>
    <name evidence="13" type="ORF">ODALV1_LOCUS21728</name>
</gene>
<evidence type="ECO:0000259" key="12">
    <source>
        <dbReference type="PROSITE" id="PS50235"/>
    </source>
</evidence>
<dbReference type="PROSITE" id="PS50144">
    <property type="entry name" value="MATH"/>
    <property type="match status" value="1"/>
</dbReference>
<dbReference type="SUPFAM" id="SSF54001">
    <property type="entry name" value="Cysteine proteinases"/>
    <property type="match status" value="1"/>
</dbReference>
<dbReference type="Gene3D" id="2.60.210.10">
    <property type="entry name" value="Apoptosis, Tumor Necrosis Factor Receptor Associated Protein 2, Chain A"/>
    <property type="match status" value="1"/>
</dbReference>
<reference evidence="13 14" key="1">
    <citation type="submission" date="2024-08" db="EMBL/GenBank/DDBJ databases">
        <authorList>
            <person name="Cucini C."/>
            <person name="Frati F."/>
        </authorList>
    </citation>
    <scope>NUCLEOTIDE SEQUENCE [LARGE SCALE GENOMIC DNA]</scope>
</reference>
<accession>A0ABP1RE48</accession>
<evidence type="ECO:0000313" key="13">
    <source>
        <dbReference type="EMBL" id="CAL8127178.1"/>
    </source>
</evidence>
<proteinExistence type="inferred from homology"/>
<comment type="caution">
    <text evidence="13">The sequence shown here is derived from an EMBL/GenBank/DDBJ whole genome shotgun (WGS) entry which is preliminary data.</text>
</comment>
<keyword evidence="6" id="KW-0833">Ubl conjugation pathway</keyword>
<feature type="domain" description="MATH" evidence="11">
    <location>
        <begin position="50"/>
        <end position="177"/>
    </location>
</feature>
<dbReference type="CDD" id="cd02659">
    <property type="entry name" value="peptidase_C19C"/>
    <property type="match status" value="1"/>
</dbReference>
<dbReference type="InterPro" id="IPR029346">
    <property type="entry name" value="USP_C"/>
</dbReference>
<evidence type="ECO:0000256" key="5">
    <source>
        <dbReference type="ARBA" id="ARBA00022670"/>
    </source>
</evidence>
<dbReference type="PROSITE" id="PS00972">
    <property type="entry name" value="USP_1"/>
    <property type="match status" value="1"/>
</dbReference>
<dbReference type="SMART" id="SM00061">
    <property type="entry name" value="MATH"/>
    <property type="match status" value="1"/>
</dbReference>
<evidence type="ECO:0000256" key="2">
    <source>
        <dbReference type="ARBA" id="ARBA00009085"/>
    </source>
</evidence>
<evidence type="ECO:0000256" key="8">
    <source>
        <dbReference type="ARBA" id="ARBA00022807"/>
    </source>
</evidence>
<dbReference type="InterPro" id="IPR008974">
    <property type="entry name" value="TRAF-like"/>
</dbReference>
<dbReference type="PROSITE" id="PS00973">
    <property type="entry name" value="USP_2"/>
    <property type="match status" value="1"/>
</dbReference>
<protein>
    <recommendedName>
        <fullName evidence="4">Ubiquitin carboxyl-terminal hydrolase 7</fullName>
        <ecNumber evidence="3">3.4.19.12</ecNumber>
    </recommendedName>
    <alternativeName>
        <fullName evidence="10">Ubiquitin thioesterase 7</fullName>
    </alternativeName>
    <alternativeName>
        <fullName evidence="9">Ubiquitin-specific-processing protease 7</fullName>
    </alternativeName>
</protein>
<keyword evidence="5" id="KW-0645">Protease</keyword>
<name>A0ABP1RE48_9HEXA</name>
<keyword evidence="14" id="KW-1185">Reference proteome</keyword>
<evidence type="ECO:0000256" key="4">
    <source>
        <dbReference type="ARBA" id="ARBA00021393"/>
    </source>
</evidence>
<dbReference type="InterPro" id="IPR024729">
    <property type="entry name" value="USP7_ICP0-binding_dom"/>
</dbReference>
<dbReference type="InterPro" id="IPR002083">
    <property type="entry name" value="MATH/TRAF_dom"/>
</dbReference>